<comment type="caution">
    <text evidence="2">The sequence shown here is derived from an EMBL/GenBank/DDBJ whole genome shotgun (WGS) entry which is preliminary data.</text>
</comment>
<feature type="region of interest" description="Disordered" evidence="1">
    <location>
        <begin position="24"/>
        <end position="52"/>
    </location>
</feature>
<feature type="compositionally biased region" description="Basic and acidic residues" evidence="1">
    <location>
        <begin position="24"/>
        <end position="48"/>
    </location>
</feature>
<feature type="non-terminal residue" evidence="2">
    <location>
        <position position="1"/>
    </location>
</feature>
<evidence type="ECO:0000256" key="1">
    <source>
        <dbReference type="SAM" id="MobiDB-lite"/>
    </source>
</evidence>
<evidence type="ECO:0000313" key="2">
    <source>
        <dbReference type="EMBL" id="GFD58145.1"/>
    </source>
</evidence>
<name>A0A699XE15_TANCI</name>
<sequence length="60" mass="7000">KFQAQEVEINRLKERVKLLEDREGVAATRSGDDAPIKGRSMEEGEAATKRIRTQRRWQLF</sequence>
<dbReference type="EMBL" id="BKCJ011849231">
    <property type="protein sequence ID" value="GFD58145.1"/>
    <property type="molecule type" value="Genomic_DNA"/>
</dbReference>
<proteinExistence type="predicted"/>
<gene>
    <name evidence="2" type="ORF">Tci_930114</name>
</gene>
<accession>A0A699XE15</accession>
<dbReference type="AlphaFoldDB" id="A0A699XE15"/>
<protein>
    <submittedName>
        <fullName evidence="2">Uncharacterized protein</fullName>
    </submittedName>
</protein>
<reference evidence="2" key="1">
    <citation type="journal article" date="2019" name="Sci. Rep.">
        <title>Draft genome of Tanacetum cinerariifolium, the natural source of mosquito coil.</title>
        <authorList>
            <person name="Yamashiro T."/>
            <person name="Shiraishi A."/>
            <person name="Satake H."/>
            <person name="Nakayama K."/>
        </authorList>
    </citation>
    <scope>NUCLEOTIDE SEQUENCE</scope>
</reference>
<organism evidence="2">
    <name type="scientific">Tanacetum cinerariifolium</name>
    <name type="common">Dalmatian daisy</name>
    <name type="synonym">Chrysanthemum cinerariifolium</name>
    <dbReference type="NCBI Taxonomy" id="118510"/>
    <lineage>
        <taxon>Eukaryota</taxon>
        <taxon>Viridiplantae</taxon>
        <taxon>Streptophyta</taxon>
        <taxon>Embryophyta</taxon>
        <taxon>Tracheophyta</taxon>
        <taxon>Spermatophyta</taxon>
        <taxon>Magnoliopsida</taxon>
        <taxon>eudicotyledons</taxon>
        <taxon>Gunneridae</taxon>
        <taxon>Pentapetalae</taxon>
        <taxon>asterids</taxon>
        <taxon>campanulids</taxon>
        <taxon>Asterales</taxon>
        <taxon>Asteraceae</taxon>
        <taxon>Asteroideae</taxon>
        <taxon>Anthemideae</taxon>
        <taxon>Anthemidinae</taxon>
        <taxon>Tanacetum</taxon>
    </lineage>
</organism>